<evidence type="ECO:0000313" key="2">
    <source>
        <dbReference type="EMBL" id="KIN96687.1"/>
    </source>
</evidence>
<keyword evidence="3" id="KW-1185">Reference proteome</keyword>
<dbReference type="GO" id="GO:0016491">
    <property type="term" value="F:oxidoreductase activity"/>
    <property type="evidence" value="ECO:0007669"/>
    <property type="project" value="InterPro"/>
</dbReference>
<dbReference type="InterPro" id="IPR009078">
    <property type="entry name" value="Ferritin-like_SF"/>
</dbReference>
<evidence type="ECO:0000256" key="1">
    <source>
        <dbReference type="ARBA" id="ARBA00009303"/>
    </source>
</evidence>
<dbReference type="CDD" id="cd01049">
    <property type="entry name" value="RNRR2"/>
    <property type="match status" value="1"/>
</dbReference>
<evidence type="ECO:0000313" key="3">
    <source>
        <dbReference type="Proteomes" id="UP000054217"/>
    </source>
</evidence>
<accession>A0A0C3II34</accession>
<dbReference type="AlphaFoldDB" id="A0A0C3II34"/>
<dbReference type="InterPro" id="IPR012348">
    <property type="entry name" value="RNR-like"/>
</dbReference>
<dbReference type="InterPro" id="IPR033909">
    <property type="entry name" value="RNR_small"/>
</dbReference>
<dbReference type="Pfam" id="PF00268">
    <property type="entry name" value="Ribonuc_red_sm"/>
    <property type="match status" value="1"/>
</dbReference>
<reference evidence="2 3" key="1">
    <citation type="submission" date="2014-04" db="EMBL/GenBank/DDBJ databases">
        <authorList>
            <consortium name="DOE Joint Genome Institute"/>
            <person name="Kuo A."/>
            <person name="Kohler A."/>
            <person name="Costa M.D."/>
            <person name="Nagy L.G."/>
            <person name="Floudas D."/>
            <person name="Copeland A."/>
            <person name="Barry K.W."/>
            <person name="Cichocki N."/>
            <person name="Veneault-Fourrey C."/>
            <person name="LaButti K."/>
            <person name="Lindquist E.A."/>
            <person name="Lipzen A."/>
            <person name="Lundell T."/>
            <person name="Morin E."/>
            <person name="Murat C."/>
            <person name="Sun H."/>
            <person name="Tunlid A."/>
            <person name="Henrissat B."/>
            <person name="Grigoriev I.V."/>
            <person name="Hibbett D.S."/>
            <person name="Martin F."/>
            <person name="Nordberg H.P."/>
            <person name="Cantor M.N."/>
            <person name="Hua S.X."/>
        </authorList>
    </citation>
    <scope>NUCLEOTIDE SEQUENCE [LARGE SCALE GENOMIC DNA]</scope>
    <source>
        <strain evidence="2 3">Marx 270</strain>
    </source>
</reference>
<gene>
    <name evidence="2" type="ORF">M404DRAFT_162459</name>
</gene>
<name>A0A0C3II34_PISTI</name>
<dbReference type="EMBL" id="KN832042">
    <property type="protein sequence ID" value="KIN96687.1"/>
    <property type="molecule type" value="Genomic_DNA"/>
</dbReference>
<reference evidence="3" key="2">
    <citation type="submission" date="2015-01" db="EMBL/GenBank/DDBJ databases">
        <title>Evolutionary Origins and Diversification of the Mycorrhizal Mutualists.</title>
        <authorList>
            <consortium name="DOE Joint Genome Institute"/>
            <consortium name="Mycorrhizal Genomics Consortium"/>
            <person name="Kohler A."/>
            <person name="Kuo A."/>
            <person name="Nagy L.G."/>
            <person name="Floudas D."/>
            <person name="Copeland A."/>
            <person name="Barry K.W."/>
            <person name="Cichocki N."/>
            <person name="Veneault-Fourrey C."/>
            <person name="LaButti K."/>
            <person name="Lindquist E.A."/>
            <person name="Lipzen A."/>
            <person name="Lundell T."/>
            <person name="Morin E."/>
            <person name="Murat C."/>
            <person name="Riley R."/>
            <person name="Ohm R."/>
            <person name="Sun H."/>
            <person name="Tunlid A."/>
            <person name="Henrissat B."/>
            <person name="Grigoriev I.V."/>
            <person name="Hibbett D.S."/>
            <person name="Martin F."/>
        </authorList>
    </citation>
    <scope>NUCLEOTIDE SEQUENCE [LARGE SCALE GENOMIC DNA]</scope>
    <source>
        <strain evidence="3">Marx 270</strain>
    </source>
</reference>
<dbReference type="OrthoDB" id="10248373at2759"/>
<dbReference type="InterPro" id="IPR000358">
    <property type="entry name" value="RNR_small_fam"/>
</dbReference>
<dbReference type="PANTHER" id="PTHR23409">
    <property type="entry name" value="RIBONUCLEOSIDE-DIPHOSPHATE REDUCTASE SMALL CHAIN"/>
    <property type="match status" value="1"/>
</dbReference>
<dbReference type="STRING" id="870435.A0A0C3II34"/>
<dbReference type="PANTHER" id="PTHR23409:SF18">
    <property type="entry name" value="RIBONUCLEOSIDE-DIPHOSPHATE REDUCTASE SUBUNIT M2"/>
    <property type="match status" value="1"/>
</dbReference>
<dbReference type="Gene3D" id="1.10.620.20">
    <property type="entry name" value="Ribonucleotide Reductase, subunit A"/>
    <property type="match status" value="1"/>
</dbReference>
<protein>
    <submittedName>
        <fullName evidence="2">Uncharacterized protein</fullName>
    </submittedName>
</protein>
<dbReference type="InParanoid" id="A0A0C3II34"/>
<dbReference type="SUPFAM" id="SSF47240">
    <property type="entry name" value="Ferritin-like"/>
    <property type="match status" value="1"/>
</dbReference>
<organism evidence="2 3">
    <name type="scientific">Pisolithus tinctorius Marx 270</name>
    <dbReference type="NCBI Taxonomy" id="870435"/>
    <lineage>
        <taxon>Eukaryota</taxon>
        <taxon>Fungi</taxon>
        <taxon>Dikarya</taxon>
        <taxon>Basidiomycota</taxon>
        <taxon>Agaricomycotina</taxon>
        <taxon>Agaricomycetes</taxon>
        <taxon>Agaricomycetidae</taxon>
        <taxon>Boletales</taxon>
        <taxon>Sclerodermatineae</taxon>
        <taxon>Pisolithaceae</taxon>
        <taxon>Pisolithus</taxon>
    </lineage>
</organism>
<proteinExistence type="inferred from homology"/>
<dbReference type="Proteomes" id="UP000054217">
    <property type="component" value="Unassembled WGS sequence"/>
</dbReference>
<sequence length="313" mass="36573">RFILFPIQYPKIWGMYKEAKSSFWTTEDICLVRDRLHWQQELDDDKCLFIYQRLTTSDLPNLTFLAMVNHAVNPEPAKQFCLEVQIAEARSFYGFQTMKENIHCENYSLLMKTFLDCTVPPHTSFENLENIPWLKQKREWTRQHLSPHTSSFSECVITFIAENGIIFMSSFTAVFWLKQHNLLPGLSFAFELTYQDLWLHIQFASHLFSLLQQHPHPCIIEQIINEAVQLELELLSNAIPINTFGINPKLMSEFIQFLANDPLLSLGHSKLYHAVNPFPSLPTSLFHMHQQQVSRESIHLPQCNMQDFSLANL</sequence>
<dbReference type="GO" id="GO:0009263">
    <property type="term" value="P:deoxyribonucleotide biosynthetic process"/>
    <property type="evidence" value="ECO:0007669"/>
    <property type="project" value="InterPro"/>
</dbReference>
<feature type="non-terminal residue" evidence="2">
    <location>
        <position position="1"/>
    </location>
</feature>
<comment type="similarity">
    <text evidence="1">Belongs to the ribonucleoside diphosphate reductase small chain family.</text>
</comment>
<dbReference type="HOGENOM" id="CLU_035339_2_2_1"/>